<protein>
    <recommendedName>
        <fullName evidence="4">DUF4040 domain-containing protein</fullName>
    </recommendedName>
</protein>
<name>A0A1F7X5V5_9BACT</name>
<evidence type="ECO:0000313" key="3">
    <source>
        <dbReference type="Proteomes" id="UP000176778"/>
    </source>
</evidence>
<comment type="caution">
    <text evidence="2">The sequence shown here is derived from an EMBL/GenBank/DDBJ whole genome shotgun (WGS) entry which is preliminary data.</text>
</comment>
<feature type="transmembrane region" description="Helical" evidence="1">
    <location>
        <begin position="33"/>
        <end position="53"/>
    </location>
</feature>
<keyword evidence="1" id="KW-0472">Membrane</keyword>
<dbReference type="STRING" id="1802479.A2Y68_02915"/>
<keyword evidence="1" id="KW-1133">Transmembrane helix</keyword>
<proteinExistence type="predicted"/>
<reference evidence="2 3" key="1">
    <citation type="journal article" date="2016" name="Nat. Commun.">
        <title>Thousands of microbial genomes shed light on interconnected biogeochemical processes in an aquifer system.</title>
        <authorList>
            <person name="Anantharaman K."/>
            <person name="Brown C.T."/>
            <person name="Hug L.A."/>
            <person name="Sharon I."/>
            <person name="Castelle C.J."/>
            <person name="Probst A.J."/>
            <person name="Thomas B.C."/>
            <person name="Singh A."/>
            <person name="Wilkins M.J."/>
            <person name="Karaoz U."/>
            <person name="Brodie E.L."/>
            <person name="Williams K.H."/>
            <person name="Hubbard S.S."/>
            <person name="Banfield J.F."/>
        </authorList>
    </citation>
    <scope>NUCLEOTIDE SEQUENCE [LARGE SCALE GENOMIC DNA]</scope>
</reference>
<sequence>MKHLARHLPHYLPLLGIFAAGVLAFYVSSYDRIFQTGVAIAVAVSYVAWGIVHHYLHRDLYLAVVIEYIAVAALGLVLVFSLVLRS</sequence>
<keyword evidence="1" id="KW-0812">Transmembrane</keyword>
<dbReference type="AlphaFoldDB" id="A0A1F7X5V5"/>
<feature type="transmembrane region" description="Helical" evidence="1">
    <location>
        <begin position="12"/>
        <end position="27"/>
    </location>
</feature>
<evidence type="ECO:0008006" key="4">
    <source>
        <dbReference type="Google" id="ProtNLM"/>
    </source>
</evidence>
<feature type="transmembrane region" description="Helical" evidence="1">
    <location>
        <begin position="60"/>
        <end position="84"/>
    </location>
</feature>
<evidence type="ECO:0000256" key="1">
    <source>
        <dbReference type="SAM" id="Phobius"/>
    </source>
</evidence>
<organism evidence="2 3">
    <name type="scientific">Candidatus Woesebacteria bacterium RBG_13_46_13</name>
    <dbReference type="NCBI Taxonomy" id="1802479"/>
    <lineage>
        <taxon>Bacteria</taxon>
        <taxon>Candidatus Woeseibacteriota</taxon>
    </lineage>
</organism>
<accession>A0A1F7X5V5</accession>
<dbReference type="EMBL" id="MGFR01000001">
    <property type="protein sequence ID" value="OGM10361.1"/>
    <property type="molecule type" value="Genomic_DNA"/>
</dbReference>
<evidence type="ECO:0000313" key="2">
    <source>
        <dbReference type="EMBL" id="OGM10361.1"/>
    </source>
</evidence>
<gene>
    <name evidence="2" type="ORF">A2Y68_02915</name>
</gene>
<dbReference type="Proteomes" id="UP000176778">
    <property type="component" value="Unassembled WGS sequence"/>
</dbReference>